<evidence type="ECO:0000313" key="2">
    <source>
        <dbReference type="Proteomes" id="UP001500618"/>
    </source>
</evidence>
<reference evidence="2" key="1">
    <citation type="journal article" date="2019" name="Int. J. Syst. Evol. Microbiol.">
        <title>The Global Catalogue of Microorganisms (GCM) 10K type strain sequencing project: providing services to taxonomists for standard genome sequencing and annotation.</title>
        <authorList>
            <consortium name="The Broad Institute Genomics Platform"/>
            <consortium name="The Broad Institute Genome Sequencing Center for Infectious Disease"/>
            <person name="Wu L."/>
            <person name="Ma J."/>
        </authorList>
    </citation>
    <scope>NUCLEOTIDE SEQUENCE [LARGE SCALE GENOMIC DNA]</scope>
    <source>
        <strain evidence="2">JCM 14718</strain>
    </source>
</reference>
<sequence>MAEFGLVTLNVEARDGAADEKDCGLAVGELQSVSMAFHGDDRDIESARQSAMNARCTDAHQRAAGRVAAGARGAERDGLERWSPLPAYVIVRDSGEKPRGEPVERSCSLQPSELGPRIAVNVLGVNGPEHPATKQQISGYSCSDLSGHECHLRSV</sequence>
<evidence type="ECO:0000313" key="1">
    <source>
        <dbReference type="EMBL" id="GAA1680102.1"/>
    </source>
</evidence>
<name>A0ABP4T066_9ACTN</name>
<accession>A0ABP4T066</accession>
<dbReference type="EMBL" id="BAAANY010000009">
    <property type="protein sequence ID" value="GAA1680102.1"/>
    <property type="molecule type" value="Genomic_DNA"/>
</dbReference>
<keyword evidence="2" id="KW-1185">Reference proteome</keyword>
<gene>
    <name evidence="1" type="ORF">GCM10009765_31610</name>
</gene>
<comment type="caution">
    <text evidence="1">The sequence shown here is derived from an EMBL/GenBank/DDBJ whole genome shotgun (WGS) entry which is preliminary data.</text>
</comment>
<organism evidence="1 2">
    <name type="scientific">Fodinicola feengrottensis</name>
    <dbReference type="NCBI Taxonomy" id="435914"/>
    <lineage>
        <taxon>Bacteria</taxon>
        <taxon>Bacillati</taxon>
        <taxon>Actinomycetota</taxon>
        <taxon>Actinomycetes</taxon>
        <taxon>Mycobacteriales</taxon>
        <taxon>Fodinicola</taxon>
    </lineage>
</organism>
<proteinExistence type="predicted"/>
<dbReference type="Proteomes" id="UP001500618">
    <property type="component" value="Unassembled WGS sequence"/>
</dbReference>
<protein>
    <submittedName>
        <fullName evidence="1">Uncharacterized protein</fullName>
    </submittedName>
</protein>